<accession>A0A0D9V2P1</accession>
<evidence type="ECO:0000313" key="2">
    <source>
        <dbReference type="EnsemblPlants" id="LPERR01G18800.1"/>
    </source>
</evidence>
<reference evidence="3" key="2">
    <citation type="submission" date="2013-12" db="EMBL/GenBank/DDBJ databases">
        <authorList>
            <person name="Yu Y."/>
            <person name="Lee S."/>
            <person name="de Baynast K."/>
            <person name="Wissotski M."/>
            <person name="Liu L."/>
            <person name="Talag J."/>
            <person name="Goicoechea J."/>
            <person name="Angelova A."/>
            <person name="Jetty R."/>
            <person name="Kudrna D."/>
            <person name="Golser W."/>
            <person name="Rivera L."/>
            <person name="Zhang J."/>
            <person name="Wing R."/>
        </authorList>
    </citation>
    <scope>NUCLEOTIDE SEQUENCE</scope>
</reference>
<dbReference type="Gramene" id="LPERR01G18800.1">
    <property type="protein sequence ID" value="LPERR01G18800.1"/>
    <property type="gene ID" value="LPERR01G18800"/>
</dbReference>
<feature type="compositionally biased region" description="Polar residues" evidence="1">
    <location>
        <begin position="81"/>
        <end position="90"/>
    </location>
</feature>
<reference evidence="2" key="3">
    <citation type="submission" date="2015-04" db="UniProtKB">
        <authorList>
            <consortium name="EnsemblPlants"/>
        </authorList>
    </citation>
    <scope>IDENTIFICATION</scope>
</reference>
<protein>
    <submittedName>
        <fullName evidence="2">Uncharacterized protein</fullName>
    </submittedName>
</protein>
<feature type="region of interest" description="Disordered" evidence="1">
    <location>
        <begin position="125"/>
        <end position="144"/>
    </location>
</feature>
<dbReference type="Proteomes" id="UP000032180">
    <property type="component" value="Chromosome 1"/>
</dbReference>
<sequence>METNQPSTFHLAPAHRRNWQIGLAVTGSEYPSSVVAPKSPPLLSSYSEAPWRPVGNCVEQLATHHLTAGRLEYSGRMRSLPTASTATSSGCHEGKALPPAAPPRLRPAKASSRVSFRRILEARAGGRGNEAAWRAAKRKKRKGH</sequence>
<feature type="compositionally biased region" description="Basic residues" evidence="1">
    <location>
        <begin position="135"/>
        <end position="144"/>
    </location>
</feature>
<reference evidence="2 3" key="1">
    <citation type="submission" date="2012-08" db="EMBL/GenBank/DDBJ databases">
        <title>Oryza genome evolution.</title>
        <authorList>
            <person name="Wing R.A."/>
        </authorList>
    </citation>
    <scope>NUCLEOTIDE SEQUENCE</scope>
</reference>
<proteinExistence type="predicted"/>
<keyword evidence="3" id="KW-1185">Reference proteome</keyword>
<dbReference type="HOGENOM" id="CLU_1799218_0_0_1"/>
<dbReference type="EnsemblPlants" id="LPERR01G18800.1">
    <property type="protein sequence ID" value="LPERR01G18800.1"/>
    <property type="gene ID" value="LPERR01G18800"/>
</dbReference>
<feature type="region of interest" description="Disordered" evidence="1">
    <location>
        <begin position="79"/>
        <end position="113"/>
    </location>
</feature>
<dbReference type="AlphaFoldDB" id="A0A0D9V2P1"/>
<evidence type="ECO:0000256" key="1">
    <source>
        <dbReference type="SAM" id="MobiDB-lite"/>
    </source>
</evidence>
<name>A0A0D9V2P1_9ORYZ</name>
<dbReference type="STRING" id="77586.A0A0D9V2P1"/>
<evidence type="ECO:0000313" key="3">
    <source>
        <dbReference type="Proteomes" id="UP000032180"/>
    </source>
</evidence>
<organism evidence="2 3">
    <name type="scientific">Leersia perrieri</name>
    <dbReference type="NCBI Taxonomy" id="77586"/>
    <lineage>
        <taxon>Eukaryota</taxon>
        <taxon>Viridiplantae</taxon>
        <taxon>Streptophyta</taxon>
        <taxon>Embryophyta</taxon>
        <taxon>Tracheophyta</taxon>
        <taxon>Spermatophyta</taxon>
        <taxon>Magnoliopsida</taxon>
        <taxon>Liliopsida</taxon>
        <taxon>Poales</taxon>
        <taxon>Poaceae</taxon>
        <taxon>BOP clade</taxon>
        <taxon>Oryzoideae</taxon>
        <taxon>Oryzeae</taxon>
        <taxon>Oryzinae</taxon>
        <taxon>Leersia</taxon>
    </lineage>
</organism>